<dbReference type="PANTHER" id="PTHR46977">
    <property type="entry name" value="PROTEIN FREE1"/>
    <property type="match status" value="1"/>
</dbReference>
<accession>A0AAV5CGA9</accession>
<comment type="caution">
    <text evidence="2">The sequence shown here is derived from an EMBL/GenBank/DDBJ whole genome shotgun (WGS) entry which is preliminary data.</text>
</comment>
<organism evidence="2 3">
    <name type="scientific">Eleusine coracana subsp. coracana</name>
    <dbReference type="NCBI Taxonomy" id="191504"/>
    <lineage>
        <taxon>Eukaryota</taxon>
        <taxon>Viridiplantae</taxon>
        <taxon>Streptophyta</taxon>
        <taxon>Embryophyta</taxon>
        <taxon>Tracheophyta</taxon>
        <taxon>Spermatophyta</taxon>
        <taxon>Magnoliopsida</taxon>
        <taxon>Liliopsida</taxon>
        <taxon>Poales</taxon>
        <taxon>Poaceae</taxon>
        <taxon>PACMAD clade</taxon>
        <taxon>Chloridoideae</taxon>
        <taxon>Cynodonteae</taxon>
        <taxon>Eleusininae</taxon>
        <taxon>Eleusine</taxon>
    </lineage>
</organism>
<evidence type="ECO:0000313" key="3">
    <source>
        <dbReference type="Proteomes" id="UP001054889"/>
    </source>
</evidence>
<feature type="compositionally biased region" description="Low complexity" evidence="1">
    <location>
        <begin position="39"/>
        <end position="49"/>
    </location>
</feature>
<dbReference type="GO" id="GO:0031902">
    <property type="term" value="C:late endosome membrane"/>
    <property type="evidence" value="ECO:0007669"/>
    <property type="project" value="TreeGrafter"/>
</dbReference>
<dbReference type="InterPro" id="IPR045893">
    <property type="entry name" value="FREE1"/>
</dbReference>
<evidence type="ECO:0000256" key="1">
    <source>
        <dbReference type="SAM" id="MobiDB-lite"/>
    </source>
</evidence>
<dbReference type="GO" id="GO:0036258">
    <property type="term" value="P:multivesicular body assembly"/>
    <property type="evidence" value="ECO:0007669"/>
    <property type="project" value="InterPro"/>
</dbReference>
<protein>
    <submittedName>
        <fullName evidence="2">Uncharacterized protein</fullName>
    </submittedName>
</protein>
<reference evidence="2" key="2">
    <citation type="submission" date="2021-12" db="EMBL/GenBank/DDBJ databases">
        <title>Resequencing data analysis of finger millet.</title>
        <authorList>
            <person name="Hatakeyama M."/>
            <person name="Aluri S."/>
            <person name="Balachadran M.T."/>
            <person name="Sivarajan S.R."/>
            <person name="Poveda L."/>
            <person name="Shimizu-Inatsugi R."/>
            <person name="Schlapbach R."/>
            <person name="Sreeman S.M."/>
            <person name="Shimizu K.K."/>
        </authorList>
    </citation>
    <scope>NUCLEOTIDE SEQUENCE</scope>
</reference>
<feature type="region of interest" description="Disordered" evidence="1">
    <location>
        <begin position="1"/>
        <end position="52"/>
    </location>
</feature>
<dbReference type="GO" id="GO:0070676">
    <property type="term" value="P:intralumenal vesicle formation"/>
    <property type="evidence" value="ECO:0007669"/>
    <property type="project" value="TreeGrafter"/>
</dbReference>
<gene>
    <name evidence="2" type="primary">ga14342</name>
    <name evidence="2" type="ORF">PR202_ga14342</name>
</gene>
<dbReference type="PANTHER" id="PTHR46977:SF1">
    <property type="entry name" value="PROTEIN FREE1"/>
    <property type="match status" value="1"/>
</dbReference>
<sequence>MAEVTQRLNNAREAANRPIVHSHEDLAKKLQEAMDINKRSSSGTRSSDGSGRRMREVACPICTVHLQLTVVQVQVPSSGSETIECGVCQHPFLVSAR</sequence>
<dbReference type="EMBL" id="BQKI01000007">
    <property type="protein sequence ID" value="GJM97417.1"/>
    <property type="molecule type" value="Genomic_DNA"/>
</dbReference>
<dbReference type="Proteomes" id="UP001054889">
    <property type="component" value="Unassembled WGS sequence"/>
</dbReference>
<dbReference type="AlphaFoldDB" id="A0AAV5CGA9"/>
<dbReference type="GO" id="GO:0000813">
    <property type="term" value="C:ESCRT I complex"/>
    <property type="evidence" value="ECO:0007669"/>
    <property type="project" value="TreeGrafter"/>
</dbReference>
<proteinExistence type="predicted"/>
<reference evidence="2" key="1">
    <citation type="journal article" date="2018" name="DNA Res.">
        <title>Multiple hybrid de novo genome assembly of finger millet, an orphan allotetraploid crop.</title>
        <authorList>
            <person name="Hatakeyama M."/>
            <person name="Aluri S."/>
            <person name="Balachadran M.T."/>
            <person name="Sivarajan S.R."/>
            <person name="Patrignani A."/>
            <person name="Gruter S."/>
            <person name="Poveda L."/>
            <person name="Shimizu-Inatsugi R."/>
            <person name="Baeten J."/>
            <person name="Francoijs K.J."/>
            <person name="Nataraja K.N."/>
            <person name="Reddy Y.A.N."/>
            <person name="Phadnis S."/>
            <person name="Ravikumar R.L."/>
            <person name="Schlapbach R."/>
            <person name="Sreeman S.M."/>
            <person name="Shimizu K.K."/>
        </authorList>
    </citation>
    <scope>NUCLEOTIDE SEQUENCE</scope>
</reference>
<name>A0AAV5CGA9_ELECO</name>
<feature type="compositionally biased region" description="Basic and acidic residues" evidence="1">
    <location>
        <begin position="21"/>
        <end position="38"/>
    </location>
</feature>
<evidence type="ECO:0000313" key="2">
    <source>
        <dbReference type="EMBL" id="GJM97417.1"/>
    </source>
</evidence>
<dbReference type="GO" id="GO:0043130">
    <property type="term" value="F:ubiquitin binding"/>
    <property type="evidence" value="ECO:0007669"/>
    <property type="project" value="InterPro"/>
</dbReference>
<keyword evidence="3" id="KW-1185">Reference proteome</keyword>